<dbReference type="PANTHER" id="PTHR12608:SF1">
    <property type="entry name" value="TRANSMEMBRANE PROTEIN 165"/>
    <property type="match status" value="1"/>
</dbReference>
<dbReference type="InterPro" id="IPR001727">
    <property type="entry name" value="GDT1-like"/>
</dbReference>
<feature type="transmembrane region" description="Helical" evidence="6">
    <location>
        <begin position="97"/>
        <end position="113"/>
    </location>
</feature>
<dbReference type="PANTHER" id="PTHR12608">
    <property type="entry name" value="TRANSMEMBRANE PROTEIN HTP-1 RELATED"/>
    <property type="match status" value="1"/>
</dbReference>
<evidence type="ECO:0000256" key="5">
    <source>
        <dbReference type="ARBA" id="ARBA00023136"/>
    </source>
</evidence>
<evidence type="ECO:0000256" key="2">
    <source>
        <dbReference type="ARBA" id="ARBA00009190"/>
    </source>
</evidence>
<protein>
    <recommendedName>
        <fullName evidence="6">GDT1 family protein</fullName>
    </recommendedName>
</protein>
<keyword evidence="5 6" id="KW-0472">Membrane</keyword>
<feature type="transmembrane region" description="Helical" evidence="6">
    <location>
        <begin position="35"/>
        <end position="55"/>
    </location>
</feature>
<dbReference type="Pfam" id="PF01169">
    <property type="entry name" value="GDT1"/>
    <property type="match status" value="2"/>
</dbReference>
<evidence type="ECO:0000256" key="1">
    <source>
        <dbReference type="ARBA" id="ARBA00004141"/>
    </source>
</evidence>
<sequence>MEAFLVSTGVVALGEIGDKTQLLALMLAARFRRPVPVILGILVATLLNHGLAGALGTVVRDLLGPELLRWVLGASFIAVGLWALVPDKMDDDEAEPRGQWGVFGVTVATFFLAEIGDKTQIATVMLAARFHDLVAVVSGTTLGMLIADVPAVILGRLASPKLPLKWIRLAAAVVFVALGAGVLLGLGSAA</sequence>
<name>A0A8B6X769_9BURK</name>
<dbReference type="Proteomes" id="UP000675920">
    <property type="component" value="Unplaced"/>
</dbReference>
<keyword evidence="4 6" id="KW-1133">Transmembrane helix</keyword>
<feature type="transmembrane region" description="Helical" evidence="6">
    <location>
        <begin position="166"/>
        <end position="187"/>
    </location>
</feature>
<keyword evidence="3 6" id="KW-0812">Transmembrane</keyword>
<keyword evidence="7" id="KW-1185">Reference proteome</keyword>
<proteinExistence type="inferred from homology"/>
<feature type="transmembrane region" description="Helical" evidence="6">
    <location>
        <begin position="133"/>
        <end position="154"/>
    </location>
</feature>
<reference evidence="8" key="3">
    <citation type="journal article" date="2020" name="Microb. Cell">
        <title>From the Uncharacterized Protein Family 0016 to the GDT1 family: Molecular insights into a newly-characterized family of cation secondary transporters.</title>
        <authorList>
            <person name="Thines L."/>
            <person name="Stribny J."/>
            <person name="Morsomme P."/>
        </authorList>
    </citation>
    <scope>NUCLEOTIDE SEQUENCE</scope>
</reference>
<reference evidence="8" key="4">
    <citation type="submission" date="2025-08" db="UniProtKB">
        <authorList>
            <consortium name="RefSeq"/>
        </authorList>
    </citation>
    <scope>IDENTIFICATION</scope>
</reference>
<evidence type="ECO:0000256" key="6">
    <source>
        <dbReference type="RuleBase" id="RU365102"/>
    </source>
</evidence>
<feature type="transmembrane region" description="Helical" evidence="6">
    <location>
        <begin position="67"/>
        <end position="85"/>
    </location>
</feature>
<evidence type="ECO:0000256" key="4">
    <source>
        <dbReference type="ARBA" id="ARBA00022989"/>
    </source>
</evidence>
<reference evidence="8" key="2">
    <citation type="journal article" date="2014" name="PLoS ONE">
        <title>Molecular evolution of a novel family of putative calcium transporters.</title>
        <authorList>
            <person name="Demaegd D."/>
            <person name="Colinet A.S."/>
            <person name="Deschamps A."/>
            <person name="Morsomme P."/>
        </authorList>
    </citation>
    <scope>NUCLEOTIDE SEQUENCE</scope>
</reference>
<dbReference type="RefSeq" id="WP_028313039.1">
    <property type="nucleotide sequence ID" value="NZ_KI519500.1"/>
</dbReference>
<accession>A0A8B6X769</accession>
<dbReference type="GO" id="GO:0046873">
    <property type="term" value="F:metal ion transmembrane transporter activity"/>
    <property type="evidence" value="ECO:0007669"/>
    <property type="project" value="InterPro"/>
</dbReference>
<dbReference type="GO" id="GO:0016020">
    <property type="term" value="C:membrane"/>
    <property type="evidence" value="ECO:0007669"/>
    <property type="project" value="UniProtKB-SubCell"/>
</dbReference>
<comment type="similarity">
    <text evidence="2 6">Belongs to the GDT1 family.</text>
</comment>
<evidence type="ECO:0000313" key="7">
    <source>
        <dbReference type="Proteomes" id="UP000675920"/>
    </source>
</evidence>
<reference evidence="8" key="1">
    <citation type="journal article" date="2013" name="Proc. Natl. Acad. Sci. U.S.A.">
        <title>Newly characterized Golgi-localized family of proteins is involved in calcium and pH homeostasis in yeast and human cells.</title>
        <authorList>
            <person name="Demaegd D."/>
            <person name="Foulquier F."/>
            <person name="Colinet A.S."/>
            <person name="Gremillon L."/>
            <person name="Legrand D."/>
            <person name="Mariot P."/>
            <person name="Peiter E."/>
            <person name="Van Schaftingen E."/>
            <person name="Matthijs G."/>
            <person name="Morsomme P."/>
        </authorList>
    </citation>
    <scope>NUCLEOTIDE SEQUENCE</scope>
</reference>
<dbReference type="AlphaFoldDB" id="A0A8B6X769"/>
<evidence type="ECO:0000313" key="8">
    <source>
        <dbReference type="RefSeq" id="WP_028313039.1"/>
    </source>
</evidence>
<dbReference type="OrthoDB" id="9801356at2"/>
<organism evidence="7 8">
    <name type="scientific">Derxia gummosa DSM 723</name>
    <dbReference type="NCBI Taxonomy" id="1121388"/>
    <lineage>
        <taxon>Bacteria</taxon>
        <taxon>Pseudomonadati</taxon>
        <taxon>Pseudomonadota</taxon>
        <taxon>Betaproteobacteria</taxon>
        <taxon>Burkholderiales</taxon>
        <taxon>Alcaligenaceae</taxon>
        <taxon>Derxia</taxon>
    </lineage>
</organism>
<evidence type="ECO:0000256" key="3">
    <source>
        <dbReference type="ARBA" id="ARBA00022692"/>
    </source>
</evidence>
<comment type="subcellular location">
    <subcellularLocation>
        <location evidence="1 6">Membrane</location>
        <topology evidence="1 6">Multi-pass membrane protein</topology>
    </subcellularLocation>
</comment>